<dbReference type="SUPFAM" id="SSF52540">
    <property type="entry name" value="P-loop containing nucleoside triphosphate hydrolases"/>
    <property type="match status" value="1"/>
</dbReference>
<dbReference type="OrthoDB" id="9802264at2"/>
<evidence type="ECO:0000256" key="1">
    <source>
        <dbReference type="ARBA" id="ARBA00022448"/>
    </source>
</evidence>
<dbReference type="InterPro" id="IPR017871">
    <property type="entry name" value="ABC_transporter-like_CS"/>
</dbReference>
<evidence type="ECO:0000256" key="3">
    <source>
        <dbReference type="ARBA" id="ARBA00022840"/>
    </source>
</evidence>
<proteinExistence type="predicted"/>
<dbReference type="SMART" id="SM00382">
    <property type="entry name" value="AAA"/>
    <property type="match status" value="1"/>
</dbReference>
<dbReference type="Proteomes" id="UP000253606">
    <property type="component" value="Chromosome"/>
</dbReference>
<keyword evidence="3 5" id="KW-0067">ATP-binding</keyword>
<name>A0A2Z5FZ77_9BACT</name>
<dbReference type="InterPro" id="IPR027417">
    <property type="entry name" value="P-loop_NTPase"/>
</dbReference>
<evidence type="ECO:0000259" key="4">
    <source>
        <dbReference type="PROSITE" id="PS50893"/>
    </source>
</evidence>
<dbReference type="GO" id="GO:0016887">
    <property type="term" value="F:ATP hydrolysis activity"/>
    <property type="evidence" value="ECO:0007669"/>
    <property type="project" value="InterPro"/>
</dbReference>
<feature type="domain" description="ABC transporter" evidence="4">
    <location>
        <begin position="7"/>
        <end position="244"/>
    </location>
</feature>
<reference evidence="5 6" key="1">
    <citation type="journal article" date="2018" name="Front. Microbiol.">
        <title>Hydrolytic Capabilities as a Key to Environmental Success: Chitinolytic and Cellulolytic Acidobacteria From Acidic Sub-arctic Soils and Boreal Peatlands.</title>
        <authorList>
            <person name="Belova S.E."/>
            <person name="Ravin N.V."/>
            <person name="Pankratov T.A."/>
            <person name="Rakitin A.L."/>
            <person name="Ivanova A.A."/>
            <person name="Beletsky A.V."/>
            <person name="Mardanov A.V."/>
            <person name="Sinninghe Damste J.S."/>
            <person name="Dedysh S.N."/>
        </authorList>
    </citation>
    <scope>NUCLEOTIDE SEQUENCE [LARGE SCALE GENOMIC DNA]</scope>
    <source>
        <strain evidence="5 6">SBC82</strain>
    </source>
</reference>
<evidence type="ECO:0000313" key="5">
    <source>
        <dbReference type="EMBL" id="AXC12203.1"/>
    </source>
</evidence>
<dbReference type="PANTHER" id="PTHR43023">
    <property type="entry name" value="PROTEIN TRIGALACTOSYLDIACYLGLYCEROL 3, CHLOROPLASTIC"/>
    <property type="match status" value="1"/>
</dbReference>
<dbReference type="AlphaFoldDB" id="A0A2Z5FZ77"/>
<dbReference type="EMBL" id="CP030840">
    <property type="protein sequence ID" value="AXC12203.1"/>
    <property type="molecule type" value="Genomic_DNA"/>
</dbReference>
<dbReference type="RefSeq" id="WP_114207479.1">
    <property type="nucleotide sequence ID" value="NZ_CP030840.1"/>
</dbReference>
<dbReference type="InterPro" id="IPR003593">
    <property type="entry name" value="AAA+_ATPase"/>
</dbReference>
<dbReference type="PANTHER" id="PTHR43023:SF6">
    <property type="entry name" value="INTERMEMBRANE PHOSPHOLIPID TRANSPORT SYSTEM ATP-BINDING PROTEIN MLAF"/>
    <property type="match status" value="1"/>
</dbReference>
<keyword evidence="2" id="KW-0547">Nucleotide-binding</keyword>
<sequence length="246" mass="26960">MSDSIAVEFCNVSKRFRDRDVLKDISFQIARGEVLCILGRSGVGKSITLKLMIGLLQADKGEVRIGSEDISHFNEDNLSRIRRKMGFLFQSAALFDSFSVGDNLALPLKRLAKGKSQDEVNQEVDEALRQVGLEQDKAKMPAELSGGMRKRAGLARAMVLNPQILLIDEPASGLDPITASEIDDLLLAVKKQRNTTMVIVTHDIRGARKIADKVAVIDGGALVAFGSFADLEQNQNHTVRKLLSET</sequence>
<evidence type="ECO:0000313" key="6">
    <source>
        <dbReference type="Proteomes" id="UP000253606"/>
    </source>
</evidence>
<accession>A0A2Z5FZ77</accession>
<dbReference type="InterPro" id="IPR003439">
    <property type="entry name" value="ABC_transporter-like_ATP-bd"/>
</dbReference>
<keyword evidence="6" id="KW-1185">Reference proteome</keyword>
<protein>
    <submittedName>
        <fullName evidence="5">Methionine ABC transporter ATP-binding protein</fullName>
    </submittedName>
</protein>
<gene>
    <name evidence="5" type="ORF">ACPOL_2899</name>
</gene>
<dbReference type="Gene3D" id="3.40.50.300">
    <property type="entry name" value="P-loop containing nucleotide triphosphate hydrolases"/>
    <property type="match status" value="1"/>
</dbReference>
<dbReference type="PROSITE" id="PS50893">
    <property type="entry name" value="ABC_TRANSPORTER_2"/>
    <property type="match status" value="1"/>
</dbReference>
<dbReference type="Pfam" id="PF00005">
    <property type="entry name" value="ABC_tran"/>
    <property type="match status" value="1"/>
</dbReference>
<keyword evidence="1" id="KW-0813">Transport</keyword>
<evidence type="ECO:0000256" key="2">
    <source>
        <dbReference type="ARBA" id="ARBA00022741"/>
    </source>
</evidence>
<dbReference type="GO" id="GO:0005524">
    <property type="term" value="F:ATP binding"/>
    <property type="evidence" value="ECO:0007669"/>
    <property type="project" value="UniProtKB-KW"/>
</dbReference>
<organism evidence="5 6">
    <name type="scientific">Acidisarcina polymorpha</name>
    <dbReference type="NCBI Taxonomy" id="2211140"/>
    <lineage>
        <taxon>Bacteria</taxon>
        <taxon>Pseudomonadati</taxon>
        <taxon>Acidobacteriota</taxon>
        <taxon>Terriglobia</taxon>
        <taxon>Terriglobales</taxon>
        <taxon>Acidobacteriaceae</taxon>
        <taxon>Acidisarcina</taxon>
    </lineage>
</organism>
<dbReference type="KEGG" id="abas:ACPOL_2899"/>
<dbReference type="PROSITE" id="PS00211">
    <property type="entry name" value="ABC_TRANSPORTER_1"/>
    <property type="match status" value="1"/>
</dbReference>